<comment type="caution">
    <text evidence="1">The sequence shown here is derived from an EMBL/GenBank/DDBJ whole genome shotgun (WGS) entry which is preliminary data.</text>
</comment>
<name>A0ABU7TQ38_9HYPH</name>
<keyword evidence="2" id="KW-1185">Reference proteome</keyword>
<dbReference type="EMBL" id="MLCA01000007">
    <property type="protein sequence ID" value="MEE7491584.1"/>
    <property type="molecule type" value="Genomic_DNA"/>
</dbReference>
<protein>
    <submittedName>
        <fullName evidence="1">Uncharacterized protein</fullName>
    </submittedName>
</protein>
<sequence length="69" mass="7474">MMTQRSLTITSSQSGQSLAATAWRRQMVTRMMTNSASGSDRIVVWSMIAGLALALIQYAQAAALPTHFV</sequence>
<reference evidence="1 2" key="1">
    <citation type="journal article" date="2012" name="Genet. Mol. Biol.">
        <title>Analysis of 16S rRNA and mxaF genes revealing insights into Methylobacterium niche-specific plant association.</title>
        <authorList>
            <person name="Dourado M.N."/>
            <person name="Andreote F.D."/>
            <person name="Dini-Andreote F."/>
            <person name="Conti R."/>
            <person name="Araujo J.M."/>
            <person name="Araujo W.L."/>
        </authorList>
    </citation>
    <scope>NUCLEOTIDE SEQUENCE [LARGE SCALE GENOMIC DNA]</scope>
    <source>
        <strain evidence="1 2">TC3-10</strain>
    </source>
</reference>
<evidence type="ECO:0000313" key="1">
    <source>
        <dbReference type="EMBL" id="MEE7491584.1"/>
    </source>
</evidence>
<proteinExistence type="predicted"/>
<gene>
    <name evidence="1" type="ORF">MOTC310_14365</name>
</gene>
<organism evidence="1 2">
    <name type="scientific">Methylobacterium oryzae</name>
    <dbReference type="NCBI Taxonomy" id="334852"/>
    <lineage>
        <taxon>Bacteria</taxon>
        <taxon>Pseudomonadati</taxon>
        <taxon>Pseudomonadota</taxon>
        <taxon>Alphaproteobacteria</taxon>
        <taxon>Hyphomicrobiales</taxon>
        <taxon>Methylobacteriaceae</taxon>
        <taxon>Methylobacterium</taxon>
    </lineage>
</organism>
<dbReference type="Proteomes" id="UP001355206">
    <property type="component" value="Unassembled WGS sequence"/>
</dbReference>
<evidence type="ECO:0000313" key="2">
    <source>
        <dbReference type="Proteomes" id="UP001355206"/>
    </source>
</evidence>
<accession>A0ABU7TQ38</accession>